<evidence type="ECO:0000256" key="6">
    <source>
        <dbReference type="ARBA" id="ARBA00023306"/>
    </source>
</evidence>
<dbReference type="InterPro" id="IPR036570">
    <property type="entry name" value="HORMA_dom_sf"/>
</dbReference>
<keyword evidence="6" id="KW-0131">Cell cycle</keyword>
<name>A0A5K3ER37_MESCO</name>
<dbReference type="InterPro" id="IPR003511">
    <property type="entry name" value="HORMA_dom"/>
</dbReference>
<evidence type="ECO:0000256" key="3">
    <source>
        <dbReference type="ARBA" id="ARBA00022618"/>
    </source>
</evidence>
<comment type="similarity">
    <text evidence="2">Belongs to the MAD2 family.</text>
</comment>
<keyword evidence="5" id="KW-0539">Nucleus</keyword>
<proteinExistence type="inferred from homology"/>
<dbReference type="InterPro" id="IPR045091">
    <property type="entry name" value="Mad2-like"/>
</dbReference>
<evidence type="ECO:0000259" key="7">
    <source>
        <dbReference type="PROSITE" id="PS50815"/>
    </source>
</evidence>
<dbReference type="Gene3D" id="3.30.900.10">
    <property type="entry name" value="HORMA domain"/>
    <property type="match status" value="1"/>
</dbReference>
<keyword evidence="4" id="KW-0498">Mitosis</keyword>
<protein>
    <submittedName>
        <fullName evidence="8">HORMA domain-containing protein</fullName>
    </submittedName>
</protein>
<evidence type="ECO:0000256" key="4">
    <source>
        <dbReference type="ARBA" id="ARBA00022776"/>
    </source>
</evidence>
<organism evidence="8">
    <name type="scientific">Mesocestoides corti</name>
    <name type="common">Flatworm</name>
    <dbReference type="NCBI Taxonomy" id="53468"/>
    <lineage>
        <taxon>Eukaryota</taxon>
        <taxon>Metazoa</taxon>
        <taxon>Spiralia</taxon>
        <taxon>Lophotrochozoa</taxon>
        <taxon>Platyhelminthes</taxon>
        <taxon>Cestoda</taxon>
        <taxon>Eucestoda</taxon>
        <taxon>Cyclophyllidea</taxon>
        <taxon>Mesocestoididae</taxon>
        <taxon>Mesocestoides</taxon>
    </lineage>
</organism>
<evidence type="ECO:0000256" key="2">
    <source>
        <dbReference type="ARBA" id="ARBA00010348"/>
    </source>
</evidence>
<keyword evidence="3" id="KW-0132">Cell division</keyword>
<evidence type="ECO:0000313" key="8">
    <source>
        <dbReference type="WBParaSite" id="MCU_002430-RA"/>
    </source>
</evidence>
<reference evidence="8" key="1">
    <citation type="submission" date="2019-11" db="UniProtKB">
        <authorList>
            <consortium name="WormBaseParasite"/>
        </authorList>
    </citation>
    <scope>IDENTIFICATION</scope>
</reference>
<dbReference type="GO" id="GO:0000776">
    <property type="term" value="C:kinetochore"/>
    <property type="evidence" value="ECO:0007669"/>
    <property type="project" value="TreeGrafter"/>
</dbReference>
<dbReference type="SUPFAM" id="SSF56019">
    <property type="entry name" value="The spindle assembly checkpoint protein mad2"/>
    <property type="match status" value="1"/>
</dbReference>
<comment type="subcellular location">
    <subcellularLocation>
        <location evidence="1">Nucleus</location>
    </subcellularLocation>
</comment>
<dbReference type="GO" id="GO:0051301">
    <property type="term" value="P:cell division"/>
    <property type="evidence" value="ECO:0007669"/>
    <property type="project" value="UniProtKB-KW"/>
</dbReference>
<dbReference type="Pfam" id="PF02301">
    <property type="entry name" value="HORMA"/>
    <property type="match status" value="1"/>
</dbReference>
<evidence type="ECO:0000256" key="5">
    <source>
        <dbReference type="ARBA" id="ARBA00023242"/>
    </source>
</evidence>
<accession>A0A5K3ER37</accession>
<dbReference type="GO" id="GO:0007094">
    <property type="term" value="P:mitotic spindle assembly checkpoint signaling"/>
    <property type="evidence" value="ECO:0007669"/>
    <property type="project" value="TreeGrafter"/>
</dbReference>
<dbReference type="GO" id="GO:0005737">
    <property type="term" value="C:cytoplasm"/>
    <property type="evidence" value="ECO:0007669"/>
    <property type="project" value="TreeGrafter"/>
</dbReference>
<feature type="domain" description="HORMA" evidence="7">
    <location>
        <begin position="13"/>
        <end position="76"/>
    </location>
</feature>
<evidence type="ECO:0000256" key="1">
    <source>
        <dbReference type="ARBA" id="ARBA00004123"/>
    </source>
</evidence>
<dbReference type="GO" id="GO:0005654">
    <property type="term" value="C:nucleoplasm"/>
    <property type="evidence" value="ECO:0007669"/>
    <property type="project" value="TreeGrafter"/>
</dbReference>
<dbReference type="PANTHER" id="PTHR11842:SF11">
    <property type="entry name" value="MITOTIC SPINDLE ASSEMBLY CHECKPOINT PROTEIN MAD2A"/>
    <property type="match status" value="1"/>
</dbReference>
<dbReference type="PROSITE" id="PS50815">
    <property type="entry name" value="HORMA"/>
    <property type="match status" value="1"/>
</dbReference>
<dbReference type="AlphaFoldDB" id="A0A5K3ER37"/>
<dbReference type="WBParaSite" id="MCU_002430-RA">
    <property type="protein sequence ID" value="MCU_002430-RA"/>
    <property type="gene ID" value="MCU_002430"/>
</dbReference>
<dbReference type="PANTHER" id="PTHR11842">
    <property type="entry name" value="MITOTIC SPINDLE ASSEMBLY CHECKPOINT PROTEIN MAD2"/>
    <property type="match status" value="1"/>
</dbReference>
<sequence length="76" mass="8834">MQSVRSSNSIDLKGSVEIIADYFYVAINNILYIRGIYPEASFKQMKKFGRSVLVTTDDELDKYLKCIINQLRSKFF</sequence>